<dbReference type="InterPro" id="IPR038666">
    <property type="entry name" value="SSP1_head-tail_sf"/>
</dbReference>
<keyword evidence="2" id="KW-1185">Reference proteome</keyword>
<name>A0A419WMU6_9BACT</name>
<reference evidence="1 2" key="1">
    <citation type="submission" date="2018-09" db="EMBL/GenBank/DDBJ databases">
        <title>Genomic Encyclopedia of Archaeal and Bacterial Type Strains, Phase II (KMG-II): from individual species to whole genera.</title>
        <authorList>
            <person name="Goeker M."/>
        </authorList>
    </citation>
    <scope>NUCLEOTIDE SEQUENCE [LARGE SCALE GENOMIC DNA]</scope>
    <source>
        <strain evidence="1 2">DSM 21950</strain>
    </source>
</reference>
<organism evidence="1 2">
    <name type="scientific">Marinifilum flexuosum</name>
    <dbReference type="NCBI Taxonomy" id="1117708"/>
    <lineage>
        <taxon>Bacteria</taxon>
        <taxon>Pseudomonadati</taxon>
        <taxon>Bacteroidota</taxon>
        <taxon>Bacteroidia</taxon>
        <taxon>Marinilabiliales</taxon>
        <taxon>Marinifilaceae</taxon>
    </lineage>
</organism>
<proteinExistence type="predicted"/>
<gene>
    <name evidence="1" type="ORF">BXY64_3728</name>
</gene>
<evidence type="ECO:0000313" key="1">
    <source>
        <dbReference type="EMBL" id="RKD96781.1"/>
    </source>
</evidence>
<dbReference type="OrthoDB" id="1522549at2"/>
<dbReference type="Proteomes" id="UP000284531">
    <property type="component" value="Unassembled WGS sequence"/>
</dbReference>
<dbReference type="Pfam" id="PF05521">
    <property type="entry name" value="Phage_HCP"/>
    <property type="match status" value="1"/>
</dbReference>
<dbReference type="NCBIfam" id="TIGR01563">
    <property type="entry name" value="gp16_SPP1"/>
    <property type="match status" value="1"/>
</dbReference>
<dbReference type="RefSeq" id="WP_120241437.1">
    <property type="nucleotide sequence ID" value="NZ_RAPQ01000012.1"/>
</dbReference>
<evidence type="ECO:0000313" key="2">
    <source>
        <dbReference type="Proteomes" id="UP000284531"/>
    </source>
</evidence>
<comment type="caution">
    <text evidence="1">The sequence shown here is derived from an EMBL/GenBank/DDBJ whole genome shotgun (WGS) entry which is preliminary data.</text>
</comment>
<sequence length="108" mass="12154">MATIGERDTLITIQTFATGKDAAGQPTQVWEEFAKAWAKRCFNNGSEKVANEQIEAITKIDFVIDKIPGIKQTMRVLLDDEAYNITAINDTLPDEIILYTESTDRKDE</sequence>
<dbReference type="EMBL" id="RAPQ01000012">
    <property type="protein sequence ID" value="RKD96781.1"/>
    <property type="molecule type" value="Genomic_DNA"/>
</dbReference>
<dbReference type="Gene3D" id="2.40.10.270">
    <property type="entry name" value="Bacteriophage SPP1 head-tail adaptor protein"/>
    <property type="match status" value="1"/>
</dbReference>
<accession>A0A419WMU6</accession>
<dbReference type="InterPro" id="IPR008767">
    <property type="entry name" value="Phage_SPP1_head-tail_adaptor"/>
</dbReference>
<dbReference type="AlphaFoldDB" id="A0A419WMU6"/>
<protein>
    <submittedName>
        <fullName evidence="1">SPP1 family predicted phage head-tail adaptor</fullName>
    </submittedName>
</protein>